<accession>A0A4S8LA65</accession>
<evidence type="ECO:0008006" key="3">
    <source>
        <dbReference type="Google" id="ProtNLM"/>
    </source>
</evidence>
<sequence length="443" mass="50356">MIPSTVSELQTLINTRLLENEKIPLDQSRFDELLGTAPNELRDLLTPEEANSLFRVSDTEHTALLDTIFFHAAFFPPPPLNGTENSFHSFWDANIRNVIQVLVPSGTAIRNSSQHTATRKLRPDFGYLVNDRCPFRGEETGPGDSEDPRAELLRKFDWDYGSVPYLLGYYCKGPHLTLVAILKPDQPNHRSELQDFANVDLSTREGRITNMRWLINLSPLLQDLADLMPQGQAEFQPMIKDHCTVELTARHVVKTYICRDAAERIEHLKGIYHQLIEKGVPNTDSLYYSSGKTIVLQPRSHLAKPKTEKELLEAVSCVLQVLKAIHSALIFHRDIHWPNVIRRKDDSSQWFLIDWEDAQEAPTKALKHFASDSHSARVFQDGHGGEVDIWGVGHLIMESGVIGLSHEVRELGLWMKEKSPSAEEAWTKLERYKRSCLLGTSQL</sequence>
<evidence type="ECO:0000313" key="1">
    <source>
        <dbReference type="EMBL" id="THU85684.1"/>
    </source>
</evidence>
<name>A0A4S8LA65_DENBC</name>
<keyword evidence="2" id="KW-1185">Reference proteome</keyword>
<protein>
    <recommendedName>
        <fullName evidence="3">Protein kinase domain-containing protein</fullName>
    </recommendedName>
</protein>
<dbReference type="EMBL" id="ML179535">
    <property type="protein sequence ID" value="THU85684.1"/>
    <property type="molecule type" value="Genomic_DNA"/>
</dbReference>
<dbReference type="SUPFAM" id="SSF56112">
    <property type="entry name" value="Protein kinase-like (PK-like)"/>
    <property type="match status" value="1"/>
</dbReference>
<dbReference type="Proteomes" id="UP000297245">
    <property type="component" value="Unassembled WGS sequence"/>
</dbReference>
<gene>
    <name evidence="1" type="ORF">K435DRAFT_384769</name>
</gene>
<proteinExistence type="predicted"/>
<reference evidence="1 2" key="1">
    <citation type="journal article" date="2019" name="Nat. Ecol. Evol.">
        <title>Megaphylogeny resolves global patterns of mushroom evolution.</title>
        <authorList>
            <person name="Varga T."/>
            <person name="Krizsan K."/>
            <person name="Foldi C."/>
            <person name="Dima B."/>
            <person name="Sanchez-Garcia M."/>
            <person name="Sanchez-Ramirez S."/>
            <person name="Szollosi G.J."/>
            <person name="Szarkandi J.G."/>
            <person name="Papp V."/>
            <person name="Albert L."/>
            <person name="Andreopoulos W."/>
            <person name="Angelini C."/>
            <person name="Antonin V."/>
            <person name="Barry K.W."/>
            <person name="Bougher N.L."/>
            <person name="Buchanan P."/>
            <person name="Buyck B."/>
            <person name="Bense V."/>
            <person name="Catcheside P."/>
            <person name="Chovatia M."/>
            <person name="Cooper J."/>
            <person name="Damon W."/>
            <person name="Desjardin D."/>
            <person name="Finy P."/>
            <person name="Geml J."/>
            <person name="Haridas S."/>
            <person name="Hughes K."/>
            <person name="Justo A."/>
            <person name="Karasinski D."/>
            <person name="Kautmanova I."/>
            <person name="Kiss B."/>
            <person name="Kocsube S."/>
            <person name="Kotiranta H."/>
            <person name="LaButti K.M."/>
            <person name="Lechner B.E."/>
            <person name="Liimatainen K."/>
            <person name="Lipzen A."/>
            <person name="Lukacs Z."/>
            <person name="Mihaltcheva S."/>
            <person name="Morgado L.N."/>
            <person name="Niskanen T."/>
            <person name="Noordeloos M.E."/>
            <person name="Ohm R.A."/>
            <person name="Ortiz-Santana B."/>
            <person name="Ovrebo C."/>
            <person name="Racz N."/>
            <person name="Riley R."/>
            <person name="Savchenko A."/>
            <person name="Shiryaev A."/>
            <person name="Soop K."/>
            <person name="Spirin V."/>
            <person name="Szebenyi C."/>
            <person name="Tomsovsky M."/>
            <person name="Tulloss R.E."/>
            <person name="Uehling J."/>
            <person name="Grigoriev I.V."/>
            <person name="Vagvolgyi C."/>
            <person name="Papp T."/>
            <person name="Martin F.M."/>
            <person name="Miettinen O."/>
            <person name="Hibbett D.S."/>
            <person name="Nagy L.G."/>
        </authorList>
    </citation>
    <scope>NUCLEOTIDE SEQUENCE [LARGE SCALE GENOMIC DNA]</scope>
    <source>
        <strain evidence="1 2">CBS 962.96</strain>
    </source>
</reference>
<dbReference type="AlphaFoldDB" id="A0A4S8LA65"/>
<dbReference type="Gene3D" id="1.10.510.10">
    <property type="entry name" value="Transferase(Phosphotransferase) domain 1"/>
    <property type="match status" value="1"/>
</dbReference>
<dbReference type="OrthoDB" id="2379186at2759"/>
<dbReference type="InterPro" id="IPR011009">
    <property type="entry name" value="Kinase-like_dom_sf"/>
</dbReference>
<organism evidence="1 2">
    <name type="scientific">Dendrothele bispora (strain CBS 962.96)</name>
    <dbReference type="NCBI Taxonomy" id="1314807"/>
    <lineage>
        <taxon>Eukaryota</taxon>
        <taxon>Fungi</taxon>
        <taxon>Dikarya</taxon>
        <taxon>Basidiomycota</taxon>
        <taxon>Agaricomycotina</taxon>
        <taxon>Agaricomycetes</taxon>
        <taxon>Agaricomycetidae</taxon>
        <taxon>Agaricales</taxon>
        <taxon>Agaricales incertae sedis</taxon>
        <taxon>Dendrothele</taxon>
    </lineage>
</organism>
<evidence type="ECO:0000313" key="2">
    <source>
        <dbReference type="Proteomes" id="UP000297245"/>
    </source>
</evidence>